<feature type="transmembrane region" description="Helical" evidence="10">
    <location>
        <begin position="359"/>
        <end position="379"/>
    </location>
</feature>
<dbReference type="PhylomeDB" id="D6WJ33"/>
<evidence type="ECO:0000256" key="1">
    <source>
        <dbReference type="ARBA" id="ARBA00004651"/>
    </source>
</evidence>
<evidence type="ECO:0000256" key="7">
    <source>
        <dbReference type="ARBA" id="ARBA00023136"/>
    </source>
</evidence>
<feature type="transmembrane region" description="Helical" evidence="10">
    <location>
        <begin position="255"/>
        <end position="280"/>
    </location>
</feature>
<keyword evidence="3 10" id="KW-0716">Sensory transduction</keyword>
<keyword evidence="9 10" id="KW-0807">Transducer</keyword>
<dbReference type="GO" id="GO:0004984">
    <property type="term" value="F:olfactory receptor activity"/>
    <property type="evidence" value="ECO:0000318"/>
    <property type="project" value="GO_Central"/>
</dbReference>
<evidence type="ECO:0000256" key="2">
    <source>
        <dbReference type="ARBA" id="ARBA00022475"/>
    </source>
</evidence>
<evidence type="ECO:0000256" key="10">
    <source>
        <dbReference type="RuleBase" id="RU351113"/>
    </source>
</evidence>
<dbReference type="PANTHER" id="PTHR21137:SF35">
    <property type="entry name" value="ODORANT RECEPTOR 19A-RELATED"/>
    <property type="match status" value="1"/>
</dbReference>
<keyword evidence="7 10" id="KW-0472">Membrane</keyword>
<keyword evidence="8 10" id="KW-0675">Receptor</keyword>
<evidence type="ECO:0000256" key="5">
    <source>
        <dbReference type="ARBA" id="ARBA00022725"/>
    </source>
</evidence>
<feature type="transmembrane region" description="Helical" evidence="10">
    <location>
        <begin position="63"/>
        <end position="84"/>
    </location>
</feature>
<dbReference type="GO" id="GO:0005886">
    <property type="term" value="C:plasma membrane"/>
    <property type="evidence" value="ECO:0000318"/>
    <property type="project" value="GO_Central"/>
</dbReference>
<feature type="transmembrane region" description="Helical" evidence="10">
    <location>
        <begin position="286"/>
        <end position="308"/>
    </location>
</feature>
<dbReference type="InParanoid" id="D6WJ33"/>
<feature type="transmembrane region" description="Helical" evidence="10">
    <location>
        <begin position="164"/>
        <end position="185"/>
    </location>
</feature>
<accession>D6WJ33</accession>
<dbReference type="GO" id="GO:0007165">
    <property type="term" value="P:signal transduction"/>
    <property type="evidence" value="ECO:0007669"/>
    <property type="project" value="UniProtKB-KW"/>
</dbReference>
<reference evidence="11 12" key="1">
    <citation type="journal article" date="2008" name="Nature">
        <title>The genome of the model beetle and pest Tribolium castaneum.</title>
        <authorList>
            <consortium name="Tribolium Genome Sequencing Consortium"/>
            <person name="Richards S."/>
            <person name="Gibbs R.A."/>
            <person name="Weinstock G.M."/>
            <person name="Brown S.J."/>
            <person name="Denell R."/>
            <person name="Beeman R.W."/>
            <person name="Gibbs R."/>
            <person name="Beeman R.W."/>
            <person name="Brown S.J."/>
            <person name="Bucher G."/>
            <person name="Friedrich M."/>
            <person name="Grimmelikhuijzen C.J."/>
            <person name="Klingler M."/>
            <person name="Lorenzen M."/>
            <person name="Richards S."/>
            <person name="Roth S."/>
            <person name="Schroder R."/>
            <person name="Tautz D."/>
            <person name="Zdobnov E.M."/>
            <person name="Muzny D."/>
            <person name="Gibbs R.A."/>
            <person name="Weinstock G.M."/>
            <person name="Attaway T."/>
            <person name="Bell S."/>
            <person name="Buhay C.J."/>
            <person name="Chandrabose M.N."/>
            <person name="Chavez D."/>
            <person name="Clerk-Blankenburg K.P."/>
            <person name="Cree A."/>
            <person name="Dao M."/>
            <person name="Davis C."/>
            <person name="Chacko J."/>
            <person name="Dinh H."/>
            <person name="Dugan-Rocha S."/>
            <person name="Fowler G."/>
            <person name="Garner T.T."/>
            <person name="Garnes J."/>
            <person name="Gnirke A."/>
            <person name="Hawes A."/>
            <person name="Hernandez J."/>
            <person name="Hines S."/>
            <person name="Holder M."/>
            <person name="Hume J."/>
            <person name="Jhangiani S.N."/>
            <person name="Joshi V."/>
            <person name="Khan Z.M."/>
            <person name="Jackson L."/>
            <person name="Kovar C."/>
            <person name="Kowis A."/>
            <person name="Lee S."/>
            <person name="Lewis L.R."/>
            <person name="Margolis J."/>
            <person name="Morgan M."/>
            <person name="Nazareth L.V."/>
            <person name="Nguyen N."/>
            <person name="Okwuonu G."/>
            <person name="Parker D."/>
            <person name="Richards S."/>
            <person name="Ruiz S.J."/>
            <person name="Santibanez J."/>
            <person name="Savard J."/>
            <person name="Scherer S.E."/>
            <person name="Schneider B."/>
            <person name="Sodergren E."/>
            <person name="Tautz D."/>
            <person name="Vattahil S."/>
            <person name="Villasana D."/>
            <person name="White C.S."/>
            <person name="Wright R."/>
            <person name="Park Y."/>
            <person name="Beeman R.W."/>
            <person name="Lord J."/>
            <person name="Oppert B."/>
            <person name="Lorenzen M."/>
            <person name="Brown S."/>
            <person name="Wang L."/>
            <person name="Savard J."/>
            <person name="Tautz D."/>
            <person name="Richards S."/>
            <person name="Weinstock G."/>
            <person name="Gibbs R.A."/>
            <person name="Liu Y."/>
            <person name="Worley K."/>
            <person name="Weinstock G."/>
            <person name="Elsik C.G."/>
            <person name="Reese J.T."/>
            <person name="Elhaik E."/>
            <person name="Landan G."/>
            <person name="Graur D."/>
            <person name="Arensburger P."/>
            <person name="Atkinson P."/>
            <person name="Beeman R.W."/>
            <person name="Beidler J."/>
            <person name="Brown S.J."/>
            <person name="Demuth J.P."/>
            <person name="Drury D.W."/>
            <person name="Du Y.Z."/>
            <person name="Fujiwara H."/>
            <person name="Lorenzen M."/>
            <person name="Maselli V."/>
            <person name="Osanai M."/>
            <person name="Park Y."/>
            <person name="Robertson H.M."/>
            <person name="Tu Z."/>
            <person name="Wang J.J."/>
            <person name="Wang S."/>
            <person name="Richards S."/>
            <person name="Song H."/>
            <person name="Zhang L."/>
            <person name="Sodergren E."/>
            <person name="Werner D."/>
            <person name="Stanke M."/>
            <person name="Morgenstern B."/>
            <person name="Solovyev V."/>
            <person name="Kosarev P."/>
            <person name="Brown G."/>
            <person name="Chen H.C."/>
            <person name="Ermolaeva O."/>
            <person name="Hlavina W."/>
            <person name="Kapustin Y."/>
            <person name="Kiryutin B."/>
            <person name="Kitts P."/>
            <person name="Maglott D."/>
            <person name="Pruitt K."/>
            <person name="Sapojnikov V."/>
            <person name="Souvorov A."/>
            <person name="Mackey A.J."/>
            <person name="Waterhouse R.M."/>
            <person name="Wyder S."/>
            <person name="Zdobnov E.M."/>
            <person name="Zdobnov E.M."/>
            <person name="Wyder S."/>
            <person name="Kriventseva E.V."/>
            <person name="Kadowaki T."/>
            <person name="Bork P."/>
            <person name="Aranda M."/>
            <person name="Bao R."/>
            <person name="Beermann A."/>
            <person name="Berns N."/>
            <person name="Bolognesi R."/>
            <person name="Bonneton F."/>
            <person name="Bopp D."/>
            <person name="Brown S.J."/>
            <person name="Bucher G."/>
            <person name="Butts T."/>
            <person name="Chaumot A."/>
            <person name="Denell R.E."/>
            <person name="Ferrier D.E."/>
            <person name="Friedrich M."/>
            <person name="Gordon C.M."/>
            <person name="Jindra M."/>
            <person name="Klingler M."/>
            <person name="Lan Q."/>
            <person name="Lattorff H.M."/>
            <person name="Laudet V."/>
            <person name="von Levetsow C."/>
            <person name="Liu Z."/>
            <person name="Lutz R."/>
            <person name="Lynch J.A."/>
            <person name="da Fonseca R.N."/>
            <person name="Posnien N."/>
            <person name="Reuter R."/>
            <person name="Roth S."/>
            <person name="Savard J."/>
            <person name="Schinko J.B."/>
            <person name="Schmitt C."/>
            <person name="Schoppmeier M."/>
            <person name="Schroder R."/>
            <person name="Shippy T.D."/>
            <person name="Simonnet F."/>
            <person name="Marques-Souza H."/>
            <person name="Tautz D."/>
            <person name="Tomoyasu Y."/>
            <person name="Trauner J."/>
            <person name="Van der Zee M."/>
            <person name="Vervoort M."/>
            <person name="Wittkopp N."/>
            <person name="Wimmer E.A."/>
            <person name="Yang X."/>
            <person name="Jones A.K."/>
            <person name="Sattelle D.B."/>
            <person name="Ebert P.R."/>
            <person name="Nelson D."/>
            <person name="Scott J.G."/>
            <person name="Beeman R.W."/>
            <person name="Muthukrishnan S."/>
            <person name="Kramer K.J."/>
            <person name="Arakane Y."/>
            <person name="Beeman R.W."/>
            <person name="Zhu Q."/>
            <person name="Hogenkamp D."/>
            <person name="Dixit R."/>
            <person name="Oppert B."/>
            <person name="Jiang H."/>
            <person name="Zou Z."/>
            <person name="Marshall J."/>
            <person name="Elpidina E."/>
            <person name="Vinokurov K."/>
            <person name="Oppert C."/>
            <person name="Zou Z."/>
            <person name="Evans J."/>
            <person name="Lu Z."/>
            <person name="Zhao P."/>
            <person name="Sumathipala N."/>
            <person name="Altincicek B."/>
            <person name="Vilcinskas A."/>
            <person name="Williams M."/>
            <person name="Hultmark D."/>
            <person name="Hetru C."/>
            <person name="Jiang H."/>
            <person name="Grimmelikhuijzen C.J."/>
            <person name="Hauser F."/>
            <person name="Cazzamali G."/>
            <person name="Williamson M."/>
            <person name="Park Y."/>
            <person name="Li B."/>
            <person name="Tanaka Y."/>
            <person name="Predel R."/>
            <person name="Neupert S."/>
            <person name="Schachtner J."/>
            <person name="Verleyen P."/>
            <person name="Raible F."/>
            <person name="Bork P."/>
            <person name="Friedrich M."/>
            <person name="Walden K.K."/>
            <person name="Robertson H.M."/>
            <person name="Angeli S."/>
            <person name="Foret S."/>
            <person name="Bucher G."/>
            <person name="Schuetz S."/>
            <person name="Maleszka R."/>
            <person name="Wimmer E.A."/>
            <person name="Beeman R.W."/>
            <person name="Lorenzen M."/>
            <person name="Tomoyasu Y."/>
            <person name="Miller S.C."/>
            <person name="Grossmann D."/>
            <person name="Bucher G."/>
        </authorList>
    </citation>
    <scope>NUCLEOTIDE SEQUENCE [LARGE SCALE GENOMIC DNA]</scope>
    <source>
        <strain evidence="11 12">Georgia GA2</strain>
    </source>
</reference>
<keyword evidence="6 10" id="KW-1133">Transmembrane helix</keyword>
<dbReference type="AlphaFoldDB" id="D6WJ33"/>
<organism evidence="11 12">
    <name type="scientific">Tribolium castaneum</name>
    <name type="common">Red flour beetle</name>
    <dbReference type="NCBI Taxonomy" id="7070"/>
    <lineage>
        <taxon>Eukaryota</taxon>
        <taxon>Metazoa</taxon>
        <taxon>Ecdysozoa</taxon>
        <taxon>Arthropoda</taxon>
        <taxon>Hexapoda</taxon>
        <taxon>Insecta</taxon>
        <taxon>Pterygota</taxon>
        <taxon>Neoptera</taxon>
        <taxon>Endopterygota</taxon>
        <taxon>Coleoptera</taxon>
        <taxon>Polyphaga</taxon>
        <taxon>Cucujiformia</taxon>
        <taxon>Tenebrionidae</taxon>
        <taxon>Tenebrionidae incertae sedis</taxon>
        <taxon>Tribolium</taxon>
    </lineage>
</organism>
<dbReference type="GO" id="GO:0050911">
    <property type="term" value="P:detection of chemical stimulus involved in sensory perception of smell"/>
    <property type="evidence" value="ECO:0000318"/>
    <property type="project" value="GO_Central"/>
</dbReference>
<evidence type="ECO:0000256" key="3">
    <source>
        <dbReference type="ARBA" id="ARBA00022606"/>
    </source>
</evidence>
<gene>
    <name evidence="11" type="primary">Or335</name>
    <name evidence="11" type="ORF">TcasGA2_TC030441</name>
</gene>
<evidence type="ECO:0000256" key="4">
    <source>
        <dbReference type="ARBA" id="ARBA00022692"/>
    </source>
</evidence>
<dbReference type="Proteomes" id="UP000007266">
    <property type="component" value="Linkage group 5"/>
</dbReference>
<keyword evidence="5 10" id="KW-0552">Olfaction</keyword>
<evidence type="ECO:0000256" key="9">
    <source>
        <dbReference type="ARBA" id="ARBA00023224"/>
    </source>
</evidence>
<reference evidence="11 12" key="2">
    <citation type="journal article" date="2010" name="Nucleic Acids Res.">
        <title>BeetleBase in 2010: revisions to provide comprehensive genomic information for Tribolium castaneum.</title>
        <authorList>
            <person name="Kim H.S."/>
            <person name="Murphy T."/>
            <person name="Xia J."/>
            <person name="Caragea D."/>
            <person name="Park Y."/>
            <person name="Beeman R.W."/>
            <person name="Lorenzen M.D."/>
            <person name="Butcher S."/>
            <person name="Manak J.R."/>
            <person name="Brown S.J."/>
        </authorList>
    </citation>
    <scope>GENOME REANNOTATION</scope>
    <source>
        <strain evidence="11 12">Georgia GA2</strain>
    </source>
</reference>
<proteinExistence type="inferred from homology"/>
<sequence>MDHPDIKPMTDDPLKLIKFMASDILQPLPVKIILLVTLLALPVGSNVLMIYFVLYVIDIREFIDYAPVLFGGFYPSLAILIAVFKGKLIHNLQDEIKLWAIDSAGEKIHSKIKLKVRMVTIFAICNTLLLIVATVHNLIPLPRDLHIYFVLRLIYDYFPNHKTYLLILMKLMSPVTTYMLLVHAYQILYYTQHINIQIQLYNKFVADVDFWETPLCEPELFYNELYQKRVEKRLKFCIQRSQHFVYVHVAKIKEIGILIALFAVCGVLMGIGISFYLFSGNLTPEYYIRIFIIALVGATTFSSIIWGGQSTETIVTEMIATISQVRWYNFSQTNKKLYLILLTNMMKERKIKFTENYSINYQLGLAIVRGIYSVMSVLVKMYSINT</sequence>
<keyword evidence="2" id="KW-1003">Cell membrane</keyword>
<keyword evidence="12" id="KW-1185">Reference proteome</keyword>
<dbReference type="HOGENOM" id="CLU_059644_1_0_1"/>
<feature type="transmembrane region" description="Helical" evidence="10">
    <location>
        <begin position="119"/>
        <end position="139"/>
    </location>
</feature>
<feature type="transmembrane region" description="Helical" evidence="10">
    <location>
        <begin position="32"/>
        <end position="57"/>
    </location>
</feature>
<dbReference type="GO" id="GO:0005549">
    <property type="term" value="F:odorant binding"/>
    <property type="evidence" value="ECO:0007669"/>
    <property type="project" value="InterPro"/>
</dbReference>
<comment type="subcellular location">
    <subcellularLocation>
        <location evidence="1 10">Cell membrane</location>
        <topology evidence="1 10">Multi-pass membrane protein</topology>
    </subcellularLocation>
</comment>
<comment type="similarity">
    <text evidence="10">Belongs to the insect chemoreceptor superfamily. Heteromeric odorant receptor channel (TC 1.A.69) family.</text>
</comment>
<protein>
    <recommendedName>
        <fullName evidence="10">Odorant receptor</fullName>
    </recommendedName>
</protein>
<name>D6WJ33_TRICA</name>
<dbReference type="PANTHER" id="PTHR21137">
    <property type="entry name" value="ODORANT RECEPTOR"/>
    <property type="match status" value="1"/>
</dbReference>
<evidence type="ECO:0000256" key="8">
    <source>
        <dbReference type="ARBA" id="ARBA00023170"/>
    </source>
</evidence>
<evidence type="ECO:0000256" key="6">
    <source>
        <dbReference type="ARBA" id="ARBA00022989"/>
    </source>
</evidence>
<dbReference type="EMBL" id="KQ971342">
    <property type="protein sequence ID" value="EFA04745.1"/>
    <property type="molecule type" value="Genomic_DNA"/>
</dbReference>
<evidence type="ECO:0000313" key="11">
    <source>
        <dbReference type="EMBL" id="EFA04745.1"/>
    </source>
</evidence>
<dbReference type="InterPro" id="IPR004117">
    <property type="entry name" value="7tm6_olfct_rcpt"/>
</dbReference>
<keyword evidence="4 10" id="KW-0812">Transmembrane</keyword>
<evidence type="ECO:0000313" key="12">
    <source>
        <dbReference type="Proteomes" id="UP000007266"/>
    </source>
</evidence>